<accession>A0A3L6PU76</accession>
<evidence type="ECO:0000313" key="11">
    <source>
        <dbReference type="Proteomes" id="UP000275267"/>
    </source>
</evidence>
<proteinExistence type="inferred from homology"/>
<dbReference type="Proteomes" id="UP000275267">
    <property type="component" value="Unassembled WGS sequence"/>
</dbReference>
<protein>
    <submittedName>
        <fullName evidence="10">Uncharacterized protein</fullName>
    </submittedName>
</protein>
<comment type="caution">
    <text evidence="10">The sequence shown here is derived from an EMBL/GenBank/DDBJ whole genome shotgun (WGS) entry which is preliminary data.</text>
</comment>
<keyword evidence="7 9" id="KW-0472">Membrane</keyword>
<comment type="similarity">
    <text evidence="2">Belongs to the aromatic acid exporter (TC 2.A.85) family.</text>
</comment>
<evidence type="ECO:0000256" key="4">
    <source>
        <dbReference type="ARBA" id="ARBA00022692"/>
    </source>
</evidence>
<feature type="transmembrane region" description="Helical" evidence="9">
    <location>
        <begin position="54"/>
        <end position="75"/>
    </location>
</feature>
<evidence type="ECO:0000256" key="8">
    <source>
        <dbReference type="ARBA" id="ARBA00023303"/>
    </source>
</evidence>
<name>A0A3L6PU76_PANMI</name>
<keyword evidence="5 9" id="KW-1133">Transmembrane helix</keyword>
<evidence type="ECO:0000256" key="5">
    <source>
        <dbReference type="ARBA" id="ARBA00022989"/>
    </source>
</evidence>
<feature type="transmembrane region" description="Helical" evidence="9">
    <location>
        <begin position="26"/>
        <end position="47"/>
    </location>
</feature>
<evidence type="ECO:0000256" key="7">
    <source>
        <dbReference type="ARBA" id="ARBA00023136"/>
    </source>
</evidence>
<keyword evidence="4 9" id="KW-0812">Transmembrane</keyword>
<gene>
    <name evidence="10" type="ORF">C2845_PM16G00220</name>
</gene>
<dbReference type="InterPro" id="IPR020966">
    <property type="entry name" value="ALMT"/>
</dbReference>
<keyword evidence="8" id="KW-0407">Ion channel</keyword>
<dbReference type="PANTHER" id="PTHR31086">
    <property type="entry name" value="ALUMINUM-ACTIVATED MALATE TRANSPORTER 10"/>
    <property type="match status" value="1"/>
</dbReference>
<keyword evidence="6" id="KW-0406">Ion transport</keyword>
<reference evidence="11" key="1">
    <citation type="journal article" date="2019" name="Nat. Commun.">
        <title>The genome of broomcorn millet.</title>
        <authorList>
            <person name="Zou C."/>
            <person name="Miki D."/>
            <person name="Li D."/>
            <person name="Tang Q."/>
            <person name="Xiao L."/>
            <person name="Rajput S."/>
            <person name="Deng P."/>
            <person name="Jia W."/>
            <person name="Huang R."/>
            <person name="Zhang M."/>
            <person name="Sun Y."/>
            <person name="Hu J."/>
            <person name="Fu X."/>
            <person name="Schnable P.S."/>
            <person name="Li F."/>
            <person name="Zhang H."/>
            <person name="Feng B."/>
            <person name="Zhu X."/>
            <person name="Liu R."/>
            <person name="Schnable J.C."/>
            <person name="Zhu J.-K."/>
            <person name="Zhang H."/>
        </authorList>
    </citation>
    <scope>NUCLEOTIDE SEQUENCE [LARGE SCALE GENOMIC DNA]</scope>
</reference>
<dbReference type="STRING" id="4540.A0A3L6PU76"/>
<keyword evidence="11" id="KW-1185">Reference proteome</keyword>
<evidence type="ECO:0000256" key="3">
    <source>
        <dbReference type="ARBA" id="ARBA00022448"/>
    </source>
</evidence>
<comment type="subcellular location">
    <subcellularLocation>
        <location evidence="1">Membrane</location>
        <topology evidence="1">Multi-pass membrane protein</topology>
    </subcellularLocation>
</comment>
<feature type="transmembrane region" description="Helical" evidence="9">
    <location>
        <begin position="81"/>
        <end position="102"/>
    </location>
</feature>
<evidence type="ECO:0000256" key="9">
    <source>
        <dbReference type="SAM" id="Phobius"/>
    </source>
</evidence>
<evidence type="ECO:0000256" key="6">
    <source>
        <dbReference type="ARBA" id="ARBA00023065"/>
    </source>
</evidence>
<dbReference type="GO" id="GO:0016020">
    <property type="term" value="C:membrane"/>
    <property type="evidence" value="ECO:0007669"/>
    <property type="project" value="UniProtKB-SubCell"/>
</dbReference>
<evidence type="ECO:0000256" key="2">
    <source>
        <dbReference type="ARBA" id="ARBA00007079"/>
    </source>
</evidence>
<sequence>MWAVLTIIIVMEFTVGATLSKGLNQALATLVANSLAIGAHEVASLIVPSEEAEFILLVIFVFFVAFAATFSRFIPEIKVRFDYGVSIFILTFSLVAVSSYCIEELMPLALQRTTTIAICLCTTILVCPV</sequence>
<dbReference type="Pfam" id="PF11744">
    <property type="entry name" value="ALMT"/>
    <property type="match status" value="1"/>
</dbReference>
<evidence type="ECO:0000313" key="10">
    <source>
        <dbReference type="EMBL" id="RLM64834.1"/>
    </source>
</evidence>
<organism evidence="10 11">
    <name type="scientific">Panicum miliaceum</name>
    <name type="common">Proso millet</name>
    <name type="synonym">Broomcorn millet</name>
    <dbReference type="NCBI Taxonomy" id="4540"/>
    <lineage>
        <taxon>Eukaryota</taxon>
        <taxon>Viridiplantae</taxon>
        <taxon>Streptophyta</taxon>
        <taxon>Embryophyta</taxon>
        <taxon>Tracheophyta</taxon>
        <taxon>Spermatophyta</taxon>
        <taxon>Magnoliopsida</taxon>
        <taxon>Liliopsida</taxon>
        <taxon>Poales</taxon>
        <taxon>Poaceae</taxon>
        <taxon>PACMAD clade</taxon>
        <taxon>Panicoideae</taxon>
        <taxon>Panicodae</taxon>
        <taxon>Paniceae</taxon>
        <taxon>Panicinae</taxon>
        <taxon>Panicum</taxon>
        <taxon>Panicum sect. Panicum</taxon>
    </lineage>
</organism>
<dbReference type="OrthoDB" id="68611at2759"/>
<evidence type="ECO:0000256" key="1">
    <source>
        <dbReference type="ARBA" id="ARBA00004141"/>
    </source>
</evidence>
<dbReference type="AlphaFoldDB" id="A0A3L6PU76"/>
<dbReference type="GO" id="GO:0015743">
    <property type="term" value="P:malate transport"/>
    <property type="evidence" value="ECO:0007669"/>
    <property type="project" value="InterPro"/>
</dbReference>
<dbReference type="EMBL" id="PQIB02000015">
    <property type="protein sequence ID" value="RLM64834.1"/>
    <property type="molecule type" value="Genomic_DNA"/>
</dbReference>
<dbReference type="GO" id="GO:0034220">
    <property type="term" value="P:monoatomic ion transmembrane transport"/>
    <property type="evidence" value="ECO:0007669"/>
    <property type="project" value="UniProtKB-KW"/>
</dbReference>
<keyword evidence="3" id="KW-0813">Transport</keyword>